<protein>
    <submittedName>
        <fullName evidence="1">Uncharacterized protein</fullName>
    </submittedName>
</protein>
<dbReference type="GO" id="GO:0009543">
    <property type="term" value="C:chloroplast thylakoid lumen"/>
    <property type="evidence" value="ECO:0007669"/>
    <property type="project" value="TreeGrafter"/>
</dbReference>
<dbReference type="GO" id="GO:0009523">
    <property type="term" value="C:photosystem II"/>
    <property type="evidence" value="ECO:0007669"/>
    <property type="project" value="InterPro"/>
</dbReference>
<keyword evidence="2" id="KW-1185">Reference proteome</keyword>
<name>A0AAD5H5G1_9CHLO</name>
<dbReference type="AlphaFoldDB" id="A0AAD5H5G1"/>
<reference evidence="1" key="1">
    <citation type="submission" date="2020-11" db="EMBL/GenBank/DDBJ databases">
        <title>Chlorella ohadii genome sequencing and assembly.</title>
        <authorList>
            <person name="Murik O."/>
            <person name="Treves H."/>
            <person name="Kedem I."/>
            <person name="Shotland Y."/>
            <person name="Kaplan A."/>
        </authorList>
    </citation>
    <scope>NUCLEOTIDE SEQUENCE</scope>
    <source>
        <strain evidence="1">1</strain>
    </source>
</reference>
<dbReference type="Gene3D" id="1.20.58.810">
    <property type="entry name" value="Photosystem II Pbs27"/>
    <property type="match status" value="1"/>
</dbReference>
<dbReference type="GO" id="GO:0010206">
    <property type="term" value="P:photosystem II repair"/>
    <property type="evidence" value="ECO:0007669"/>
    <property type="project" value="InterPro"/>
</dbReference>
<evidence type="ECO:0000313" key="2">
    <source>
        <dbReference type="Proteomes" id="UP001205105"/>
    </source>
</evidence>
<dbReference type="PANTHER" id="PTHR34041">
    <property type="entry name" value="PHOTOSYSTEM II REPAIR PROTEIN PSB27-H1, CHLOROPLASTIC"/>
    <property type="match status" value="1"/>
</dbReference>
<gene>
    <name evidence="1" type="ORF">COHA_006212</name>
</gene>
<dbReference type="InterPro" id="IPR025585">
    <property type="entry name" value="PSII_Psb27"/>
</dbReference>
<organism evidence="1 2">
    <name type="scientific">Chlorella ohadii</name>
    <dbReference type="NCBI Taxonomy" id="2649997"/>
    <lineage>
        <taxon>Eukaryota</taxon>
        <taxon>Viridiplantae</taxon>
        <taxon>Chlorophyta</taxon>
        <taxon>core chlorophytes</taxon>
        <taxon>Trebouxiophyceae</taxon>
        <taxon>Chlorellales</taxon>
        <taxon>Chlorellaceae</taxon>
        <taxon>Chlorella clade</taxon>
        <taxon>Chlorella</taxon>
    </lineage>
</organism>
<dbReference type="HAMAP" id="MF_01481">
    <property type="entry name" value="PSII_Psb27"/>
    <property type="match status" value="1"/>
</dbReference>
<dbReference type="InterPro" id="IPR038450">
    <property type="entry name" value="PSII_Psb27_sf"/>
</dbReference>
<dbReference type="GO" id="GO:0010207">
    <property type="term" value="P:photosystem II assembly"/>
    <property type="evidence" value="ECO:0007669"/>
    <property type="project" value="InterPro"/>
</dbReference>
<dbReference type="PANTHER" id="PTHR34041:SF1">
    <property type="entry name" value="PHOTOSYSTEM II REPAIR PROTEIN PSB27-H1, CHLOROPLASTIC"/>
    <property type="match status" value="1"/>
</dbReference>
<comment type="caution">
    <text evidence="1">The sequence shown here is derived from an EMBL/GenBank/DDBJ whole genome shotgun (WGS) entry which is preliminary data.</text>
</comment>
<dbReference type="EMBL" id="JADXDR010000085">
    <property type="protein sequence ID" value="KAI7840082.1"/>
    <property type="molecule type" value="Genomic_DNA"/>
</dbReference>
<dbReference type="Proteomes" id="UP001205105">
    <property type="component" value="Unassembled WGS sequence"/>
</dbReference>
<evidence type="ECO:0000313" key="1">
    <source>
        <dbReference type="EMBL" id="KAI7840082.1"/>
    </source>
</evidence>
<dbReference type="Pfam" id="PF13326">
    <property type="entry name" value="PSII_Pbs27"/>
    <property type="match status" value="1"/>
</dbReference>
<accession>A0AAD5H5G1</accession>
<sequence length="224" mass="23275">MASICHAKPFVAAAGSSRRPRQPVACSAARQEQQPELARRSLLAGLALLAAAAPSAPSLAVASRWDGESSAVGSCALGAAGDDCRLQILKQDRAKLDSYEATANETGKVGGMQSGVPVATLDAAYVKATNQLSDKILAYATFADPADPARFQVIKELKAEMPAWVSKYARGGSARTVSARKLYVVVDAISGHFASNGLAPLPASKLNKLKADVEAVQELLAQGK</sequence>
<proteinExistence type="inferred from homology"/>